<feature type="region of interest" description="Disordered" evidence="1">
    <location>
        <begin position="1"/>
        <end position="85"/>
    </location>
</feature>
<feature type="compositionally biased region" description="Low complexity" evidence="1">
    <location>
        <begin position="146"/>
        <end position="171"/>
    </location>
</feature>
<name>A0A1Y1VHF8_9FUNG</name>
<reference evidence="2 3" key="1">
    <citation type="submission" date="2016-08" db="EMBL/GenBank/DDBJ databases">
        <title>Genomes of anaerobic fungi encode conserved fungal cellulosomes for biomass hydrolysis.</title>
        <authorList>
            <consortium name="DOE Joint Genome Institute"/>
            <person name="Haitjema C.H."/>
            <person name="Gilmore S.P."/>
            <person name="Henske J.K."/>
            <person name="Solomon K.V."/>
            <person name="De Groot R."/>
            <person name="Kuo A."/>
            <person name="Mondo S.J."/>
            <person name="Salamov A.A."/>
            <person name="Labutti K."/>
            <person name="Zhao Z."/>
            <person name="Chiniquy J."/>
            <person name="Barry K."/>
            <person name="Brewer H.M."/>
            <person name="Purvine S.O."/>
            <person name="Wright A.T."/>
            <person name="Boxma B."/>
            <person name="Van Alen T."/>
            <person name="Hackstein J.H."/>
            <person name="Baker S.E."/>
            <person name="Grigoriev I.V."/>
            <person name="O'Malley M.A."/>
        </authorList>
    </citation>
    <scope>NUCLEOTIDE SEQUENCE [LARGE SCALE GENOMIC DNA]</scope>
    <source>
        <strain evidence="3">finn</strain>
    </source>
</reference>
<evidence type="ECO:0000313" key="2">
    <source>
        <dbReference type="EMBL" id="ORX56470.1"/>
    </source>
</evidence>
<dbReference type="AlphaFoldDB" id="A0A1Y1VHF8"/>
<feature type="region of interest" description="Disordered" evidence="1">
    <location>
        <begin position="186"/>
        <end position="205"/>
    </location>
</feature>
<comment type="caution">
    <text evidence="2">The sequence shown here is derived from an EMBL/GenBank/DDBJ whole genome shotgun (WGS) entry which is preliminary data.</text>
</comment>
<sequence length="205" mass="24073">MVKNYKKKPLNVAASGYTPPPPTGTPIYQPDDEAEIPSKKANLPPRRMNPQNVRPVRPVNINSVPPVRYQQNNNIGLPNSLPANYGQQQFRPQQQQYNNPQQFNQQYNQPQYNRPQYIQPQINQPQYNQPQYRPQQYNQPQQQQFNNMPIPQRFSNSSNQQYNNYQQSPNNGPMIPPRKDRYETNYNTSGNPYYSEPTYKMPCPK</sequence>
<dbReference type="OrthoDB" id="2159545at2759"/>
<protein>
    <submittedName>
        <fullName evidence="2">Uncharacterized protein</fullName>
    </submittedName>
</protein>
<reference evidence="2 3" key="2">
    <citation type="submission" date="2016-08" db="EMBL/GenBank/DDBJ databases">
        <title>Pervasive Adenine N6-methylation of Active Genes in Fungi.</title>
        <authorList>
            <consortium name="DOE Joint Genome Institute"/>
            <person name="Mondo S.J."/>
            <person name="Dannebaum R.O."/>
            <person name="Kuo R.C."/>
            <person name="Labutti K."/>
            <person name="Haridas S."/>
            <person name="Kuo A."/>
            <person name="Salamov A."/>
            <person name="Ahrendt S.R."/>
            <person name="Lipzen A."/>
            <person name="Sullivan W."/>
            <person name="Andreopoulos W.B."/>
            <person name="Clum A."/>
            <person name="Lindquist E."/>
            <person name="Daum C."/>
            <person name="Ramamoorthy G.K."/>
            <person name="Gryganskyi A."/>
            <person name="Culley D."/>
            <person name="Magnuson J.K."/>
            <person name="James T.Y."/>
            <person name="O'Malley M.A."/>
            <person name="Stajich J.E."/>
            <person name="Spatafora J.W."/>
            <person name="Visel A."/>
            <person name="Grigoriev I.V."/>
        </authorList>
    </citation>
    <scope>NUCLEOTIDE SEQUENCE [LARGE SCALE GENOMIC DNA]</scope>
    <source>
        <strain evidence="3">finn</strain>
    </source>
</reference>
<proteinExistence type="predicted"/>
<keyword evidence="3" id="KW-1185">Reference proteome</keyword>
<accession>A0A1Y1VHF8</accession>
<evidence type="ECO:0000256" key="1">
    <source>
        <dbReference type="SAM" id="MobiDB-lite"/>
    </source>
</evidence>
<feature type="region of interest" description="Disordered" evidence="1">
    <location>
        <begin position="146"/>
        <end position="178"/>
    </location>
</feature>
<gene>
    <name evidence="2" type="ORF">BCR36DRAFT_161517</name>
</gene>
<dbReference type="Proteomes" id="UP000193719">
    <property type="component" value="Unassembled WGS sequence"/>
</dbReference>
<organism evidence="2 3">
    <name type="scientific">Piromyces finnis</name>
    <dbReference type="NCBI Taxonomy" id="1754191"/>
    <lineage>
        <taxon>Eukaryota</taxon>
        <taxon>Fungi</taxon>
        <taxon>Fungi incertae sedis</taxon>
        <taxon>Chytridiomycota</taxon>
        <taxon>Chytridiomycota incertae sedis</taxon>
        <taxon>Neocallimastigomycetes</taxon>
        <taxon>Neocallimastigales</taxon>
        <taxon>Neocallimastigaceae</taxon>
        <taxon>Piromyces</taxon>
    </lineage>
</organism>
<dbReference type="EMBL" id="MCFH01000007">
    <property type="protein sequence ID" value="ORX56470.1"/>
    <property type="molecule type" value="Genomic_DNA"/>
</dbReference>
<evidence type="ECO:0000313" key="3">
    <source>
        <dbReference type="Proteomes" id="UP000193719"/>
    </source>
</evidence>
<feature type="compositionally biased region" description="Polar residues" evidence="1">
    <location>
        <begin position="69"/>
        <end position="85"/>
    </location>
</feature>